<proteinExistence type="predicted"/>
<dbReference type="EMBL" id="HACM01004457">
    <property type="protein sequence ID" value="CRZ04899.1"/>
    <property type="molecule type" value="Transcribed_RNA"/>
</dbReference>
<accession>A0A0H5R931</accession>
<reference evidence="1" key="1">
    <citation type="submission" date="2015-04" db="EMBL/GenBank/DDBJ databases">
        <title>The genome sequence of the plant pathogenic Rhizarian Plasmodiophora brassicae reveals insights in its biotrophic life cycle and the origin of chitin synthesis.</title>
        <authorList>
            <person name="Schwelm A."/>
            <person name="Fogelqvist J."/>
            <person name="Knaust A."/>
            <person name="Julke S."/>
            <person name="Lilja T."/>
            <person name="Dhandapani V."/>
            <person name="Bonilla-Rosso G."/>
            <person name="Karlsson M."/>
            <person name="Shevchenko A."/>
            <person name="Choi S.R."/>
            <person name="Kim H.G."/>
            <person name="Park J.Y."/>
            <person name="Lim Y.P."/>
            <person name="Ludwig-Muller J."/>
            <person name="Dixelius C."/>
        </authorList>
    </citation>
    <scope>NUCLEOTIDE SEQUENCE</scope>
    <source>
        <tissue evidence="1">Potato root galls</tissue>
    </source>
</reference>
<feature type="non-terminal residue" evidence="1">
    <location>
        <position position="1"/>
    </location>
</feature>
<protein>
    <submittedName>
        <fullName evidence="1">Uncharacterized protein</fullName>
    </submittedName>
</protein>
<feature type="non-terminal residue" evidence="1">
    <location>
        <position position="130"/>
    </location>
</feature>
<sequence length="130" mass="13977">YSAGDSSFSNPTTLIWPVSVSVPEPVSKCVGTESHNGIRMAIPFDIGILVLSNSGLHLWLYSSVDSPSAISLILSACIYRIIPPIPQTPINSAISLPIYAITDRDVWRIYPPSVSPSSALSVDRIPSQIL</sequence>
<name>A0A0H5R931_9EUKA</name>
<organism evidence="1">
    <name type="scientific">Spongospora subterranea</name>
    <dbReference type="NCBI Taxonomy" id="70186"/>
    <lineage>
        <taxon>Eukaryota</taxon>
        <taxon>Sar</taxon>
        <taxon>Rhizaria</taxon>
        <taxon>Endomyxa</taxon>
        <taxon>Phytomyxea</taxon>
        <taxon>Plasmodiophorida</taxon>
        <taxon>Plasmodiophoridae</taxon>
        <taxon>Spongospora</taxon>
    </lineage>
</organism>
<dbReference type="AlphaFoldDB" id="A0A0H5R931"/>
<evidence type="ECO:0000313" key="1">
    <source>
        <dbReference type="EMBL" id="CRZ04899.1"/>
    </source>
</evidence>